<comment type="caution">
    <text evidence="2">The sequence shown here is derived from an EMBL/GenBank/DDBJ whole genome shotgun (WGS) entry which is preliminary data.</text>
</comment>
<dbReference type="InterPro" id="IPR015424">
    <property type="entry name" value="PyrdxlP-dep_Trfase"/>
</dbReference>
<dbReference type="Proteomes" id="UP000176087">
    <property type="component" value="Unassembled WGS sequence"/>
</dbReference>
<proteinExistence type="predicted"/>
<dbReference type="PANTHER" id="PTHR43586:SF21">
    <property type="entry name" value="PYRIDOXAL PHOSPHATE (PLP)-DEPENDENT ASPARTATE AMINOTRANSFERASE SUPERFAMILY"/>
    <property type="match status" value="1"/>
</dbReference>
<dbReference type="InterPro" id="IPR015422">
    <property type="entry name" value="PyrdxlP-dep_Trfase_small"/>
</dbReference>
<keyword evidence="3" id="KW-1185">Reference proteome</keyword>
<dbReference type="AlphaFoldDB" id="A0A1E7JP02"/>
<dbReference type="PANTHER" id="PTHR43586">
    <property type="entry name" value="CYSTEINE DESULFURASE"/>
    <property type="match status" value="1"/>
</dbReference>
<organism evidence="2 3">
    <name type="scientific">Streptomyces abyssalis</name>
    <dbReference type="NCBI Taxonomy" id="933944"/>
    <lineage>
        <taxon>Bacteria</taxon>
        <taxon>Bacillati</taxon>
        <taxon>Actinomycetota</taxon>
        <taxon>Actinomycetes</taxon>
        <taxon>Kitasatosporales</taxon>
        <taxon>Streptomycetaceae</taxon>
        <taxon>Streptomyces</taxon>
    </lineage>
</organism>
<dbReference type="Gene3D" id="3.40.640.10">
    <property type="entry name" value="Type I PLP-dependent aspartate aminotransferase-like (Major domain)"/>
    <property type="match status" value="1"/>
</dbReference>
<accession>A0A1E7JP02</accession>
<reference evidence="2 3" key="1">
    <citation type="journal article" date="2016" name="Front. Microbiol.">
        <title>Comparative Genomics Analysis of Streptomyces Species Reveals Their Adaptation to the Marine Environment and Their Diversity at the Genomic Level.</title>
        <authorList>
            <person name="Tian X."/>
            <person name="Zhang Z."/>
            <person name="Yang T."/>
            <person name="Chen M."/>
            <person name="Li J."/>
            <person name="Chen F."/>
            <person name="Yang J."/>
            <person name="Li W."/>
            <person name="Zhang B."/>
            <person name="Zhang Z."/>
            <person name="Wu J."/>
            <person name="Zhang C."/>
            <person name="Long L."/>
            <person name="Xiao J."/>
        </authorList>
    </citation>
    <scope>NUCLEOTIDE SEQUENCE [LARGE SCALE GENOMIC DNA]</scope>
    <source>
        <strain evidence="2 3">SCSIO 10390</strain>
    </source>
</reference>
<evidence type="ECO:0000313" key="3">
    <source>
        <dbReference type="Proteomes" id="UP000176087"/>
    </source>
</evidence>
<dbReference type="InterPro" id="IPR000192">
    <property type="entry name" value="Aminotrans_V_dom"/>
</dbReference>
<evidence type="ECO:0000259" key="1">
    <source>
        <dbReference type="Pfam" id="PF00266"/>
    </source>
</evidence>
<dbReference type="PATRIC" id="fig|933944.5.peg.288"/>
<dbReference type="Gene3D" id="3.90.1150.10">
    <property type="entry name" value="Aspartate Aminotransferase, domain 1"/>
    <property type="match status" value="1"/>
</dbReference>
<dbReference type="RefSeq" id="WP_070012945.1">
    <property type="nucleotide sequence ID" value="NZ_LJGS01000044.1"/>
</dbReference>
<gene>
    <name evidence="2" type="ORF">AN215_10110</name>
</gene>
<feature type="domain" description="Aminotransferase class V" evidence="1">
    <location>
        <begin position="97"/>
        <end position="296"/>
    </location>
</feature>
<sequence>MQKTTTATTGAEGRARLALAQAEFEPDVVYLNTAALGLPPRRSLDALQSALAEWREGRANPAAYDAPLAAARASYAGLVGVDPSCVAVGSQVSAFVGLVAASLPGESEVLTAAGEFTSVVFPFHAQAPRGVRVREVPLDSLAEAVTPRTSLVAVAAVQSADGRLADLDALTAACEANGARVLLDTTQAVGWLPVDASRYAYTVDGGYKWLLAPRGTCFFTVRPEHADGLVPHSAGWFAGEERWESLYGAPLRLAKDARRFDTSPVWHAWVGQAPSLDLLTGIGTDVLHGHALGLANRFRAAVGLPEGDSAIVSVAVAADTPRELERAGVVGSTRAGRLRLAFHLYNTEADADRAAEAVAGRLTGEER</sequence>
<name>A0A1E7JP02_9ACTN</name>
<dbReference type="STRING" id="933944.AN215_10110"/>
<dbReference type="Pfam" id="PF00266">
    <property type="entry name" value="Aminotran_5"/>
    <property type="match status" value="1"/>
</dbReference>
<dbReference type="InterPro" id="IPR015421">
    <property type="entry name" value="PyrdxlP-dep_Trfase_major"/>
</dbReference>
<dbReference type="OrthoDB" id="250246at2"/>
<dbReference type="SUPFAM" id="SSF53383">
    <property type="entry name" value="PLP-dependent transferases"/>
    <property type="match status" value="1"/>
</dbReference>
<evidence type="ECO:0000313" key="2">
    <source>
        <dbReference type="EMBL" id="OEU89975.1"/>
    </source>
</evidence>
<dbReference type="EMBL" id="LJGT01000038">
    <property type="protein sequence ID" value="OEU89975.1"/>
    <property type="molecule type" value="Genomic_DNA"/>
</dbReference>
<protein>
    <recommendedName>
        <fullName evidence="1">Aminotransferase class V domain-containing protein</fullName>
    </recommendedName>
</protein>